<protein>
    <submittedName>
        <fullName evidence="2">PadR family transcriptional regulator</fullName>
    </submittedName>
</protein>
<evidence type="ECO:0000313" key="3">
    <source>
        <dbReference type="Proteomes" id="UP001079657"/>
    </source>
</evidence>
<dbReference type="InterPro" id="IPR052509">
    <property type="entry name" value="Metal_resp_DNA-bind_regulator"/>
</dbReference>
<dbReference type="PANTHER" id="PTHR33169:SF14">
    <property type="entry name" value="TRANSCRIPTIONAL REGULATOR RV3488"/>
    <property type="match status" value="1"/>
</dbReference>
<dbReference type="Gene3D" id="1.10.10.10">
    <property type="entry name" value="Winged helix-like DNA-binding domain superfamily/Winged helix DNA-binding domain"/>
    <property type="match status" value="1"/>
</dbReference>
<reference evidence="2" key="1">
    <citation type="submission" date="2022-12" db="EMBL/GenBank/DDBJ databases">
        <authorList>
            <person name="Wang J."/>
        </authorList>
    </citation>
    <scope>NUCLEOTIDE SEQUENCE</scope>
    <source>
        <strain evidence="2">HY-42-06</strain>
    </source>
</reference>
<organism evidence="2 3">
    <name type="scientific">Clostridium ganghwense</name>
    <dbReference type="NCBI Taxonomy" id="312089"/>
    <lineage>
        <taxon>Bacteria</taxon>
        <taxon>Bacillati</taxon>
        <taxon>Bacillota</taxon>
        <taxon>Clostridia</taxon>
        <taxon>Eubacteriales</taxon>
        <taxon>Clostridiaceae</taxon>
        <taxon>Clostridium</taxon>
    </lineage>
</organism>
<dbReference type="InterPro" id="IPR005149">
    <property type="entry name" value="Tscrpt_reg_PadR_N"/>
</dbReference>
<evidence type="ECO:0000259" key="1">
    <source>
        <dbReference type="Pfam" id="PF03551"/>
    </source>
</evidence>
<dbReference type="Proteomes" id="UP001079657">
    <property type="component" value="Unassembled WGS sequence"/>
</dbReference>
<gene>
    <name evidence="2" type="ORF">OXH55_12495</name>
</gene>
<dbReference type="Pfam" id="PF03551">
    <property type="entry name" value="PadR"/>
    <property type="match status" value="1"/>
</dbReference>
<name>A0ABT4CTU7_9CLOT</name>
<accession>A0ABT4CTU7</accession>
<keyword evidence="3" id="KW-1185">Reference proteome</keyword>
<dbReference type="InterPro" id="IPR036388">
    <property type="entry name" value="WH-like_DNA-bd_sf"/>
</dbReference>
<dbReference type="SUPFAM" id="SSF46785">
    <property type="entry name" value="Winged helix' DNA-binding domain"/>
    <property type="match status" value="1"/>
</dbReference>
<comment type="caution">
    <text evidence="2">The sequence shown here is derived from an EMBL/GenBank/DDBJ whole genome shotgun (WGS) entry which is preliminary data.</text>
</comment>
<sequence>MTQIEIILLSLLYEKDYYAYEIESIIEKRNMREWTDIGFSSIYNSLNKLEKKGFIDSRYEKEYGSPKRKVYFIKDETKELVRKEIIKMLSEFKLNCSEFDIGMAFSYLLSKEELYNALIQHKENLIKRREFVLKKYNQHPTAYKRPHIKSLFERPILFIDTEMDWIEKFINENFYE</sequence>
<feature type="domain" description="Transcription regulator PadR N-terminal" evidence="1">
    <location>
        <begin position="8"/>
        <end position="76"/>
    </location>
</feature>
<dbReference type="RefSeq" id="WP_268050322.1">
    <property type="nucleotide sequence ID" value="NZ_JAPQES010000004.1"/>
</dbReference>
<evidence type="ECO:0000313" key="2">
    <source>
        <dbReference type="EMBL" id="MCY6371461.1"/>
    </source>
</evidence>
<proteinExistence type="predicted"/>
<dbReference type="PANTHER" id="PTHR33169">
    <property type="entry name" value="PADR-FAMILY TRANSCRIPTIONAL REGULATOR"/>
    <property type="match status" value="1"/>
</dbReference>
<dbReference type="EMBL" id="JAPQES010000004">
    <property type="protein sequence ID" value="MCY6371461.1"/>
    <property type="molecule type" value="Genomic_DNA"/>
</dbReference>
<dbReference type="InterPro" id="IPR036390">
    <property type="entry name" value="WH_DNA-bd_sf"/>
</dbReference>